<dbReference type="EMBL" id="JBJQND010000016">
    <property type="protein sequence ID" value="KAL3846409.1"/>
    <property type="molecule type" value="Genomic_DNA"/>
</dbReference>
<proteinExistence type="predicted"/>
<dbReference type="Proteomes" id="UP001634394">
    <property type="component" value="Unassembled WGS sequence"/>
</dbReference>
<evidence type="ECO:0000313" key="2">
    <source>
        <dbReference type="Proteomes" id="UP001634394"/>
    </source>
</evidence>
<protein>
    <submittedName>
        <fullName evidence="1">Uncharacterized protein</fullName>
    </submittedName>
</protein>
<dbReference type="AlphaFoldDB" id="A0ABD3UA81"/>
<name>A0ABD3UA81_SINWO</name>
<organism evidence="1 2">
    <name type="scientific">Sinanodonta woodiana</name>
    <name type="common">Chinese pond mussel</name>
    <name type="synonym">Anodonta woodiana</name>
    <dbReference type="NCBI Taxonomy" id="1069815"/>
    <lineage>
        <taxon>Eukaryota</taxon>
        <taxon>Metazoa</taxon>
        <taxon>Spiralia</taxon>
        <taxon>Lophotrochozoa</taxon>
        <taxon>Mollusca</taxon>
        <taxon>Bivalvia</taxon>
        <taxon>Autobranchia</taxon>
        <taxon>Heteroconchia</taxon>
        <taxon>Palaeoheterodonta</taxon>
        <taxon>Unionida</taxon>
        <taxon>Unionoidea</taxon>
        <taxon>Unionidae</taxon>
        <taxon>Unioninae</taxon>
        <taxon>Sinanodonta</taxon>
    </lineage>
</organism>
<evidence type="ECO:0000313" key="1">
    <source>
        <dbReference type="EMBL" id="KAL3846409.1"/>
    </source>
</evidence>
<comment type="caution">
    <text evidence="1">The sequence shown here is derived from an EMBL/GenBank/DDBJ whole genome shotgun (WGS) entry which is preliminary data.</text>
</comment>
<keyword evidence="2" id="KW-1185">Reference proteome</keyword>
<reference evidence="1 2" key="1">
    <citation type="submission" date="2024-11" db="EMBL/GenBank/DDBJ databases">
        <title>Chromosome-level genome assembly of the freshwater bivalve Anodonta woodiana.</title>
        <authorList>
            <person name="Chen X."/>
        </authorList>
    </citation>
    <scope>NUCLEOTIDE SEQUENCE [LARGE SCALE GENOMIC DNA]</scope>
    <source>
        <strain evidence="1">MN2024</strain>
        <tissue evidence="1">Gills</tissue>
    </source>
</reference>
<gene>
    <name evidence="1" type="ORF">ACJMK2_017405</name>
</gene>
<accession>A0ABD3UA81</accession>
<sequence>MTSLLQLNEPVIQVWSAPLADSRGSNTEEHLYPECGFIKQWEWIIHGSNKKFCLLIRRCVCRNETDKSHMLQKKILRPYEFGDGVELHLYSKDNSQKCDYSVKPKPRGNSVVYVHDKVCYC</sequence>